<sequence>MSAPSRSTRIGPTSVRATTNTTTIAVAMAANTSTASRIAASRRSVAWLCTDFVTASVVSVITCSAMSRVICIECSSSGLLTSATAGSDMIAILVTICCCRFLVSGEPAPSAALIPNSVEGSVPARVTIALRSCGSARSAPRVTRISCIVICPRAPTARLKPCTWVRICSLSTRTDASITFWAVNSSGA</sequence>
<dbReference type="EMBL" id="CFOE01000746">
    <property type="protein sequence ID" value="CFE45364.1"/>
    <property type="molecule type" value="Genomic_DNA"/>
</dbReference>
<dbReference type="Proteomes" id="UP000048600">
    <property type="component" value="Unassembled WGS sequence"/>
</dbReference>
<evidence type="ECO:0000313" key="5">
    <source>
        <dbReference type="Proteomes" id="UP000048289"/>
    </source>
</evidence>
<protein>
    <submittedName>
        <fullName evidence="2">Uncharacterized protein</fullName>
    </submittedName>
</protein>
<dbReference type="Proteomes" id="UP000048289">
    <property type="component" value="Unassembled WGS sequence"/>
</dbReference>
<dbReference type="AlphaFoldDB" id="A0A655J5M9"/>
<gene>
    <name evidence="3" type="ORF">ERS007679_03941</name>
    <name evidence="1" type="ORF">ERS007681_03817</name>
    <name evidence="2" type="ORF">ERS007741_02421</name>
</gene>
<proteinExistence type="predicted"/>
<evidence type="ECO:0000313" key="6">
    <source>
        <dbReference type="Proteomes" id="UP000048600"/>
    </source>
</evidence>
<evidence type="ECO:0000313" key="4">
    <source>
        <dbReference type="Proteomes" id="UP000045842"/>
    </source>
</evidence>
<dbReference type="EMBL" id="CHKL01000276">
    <property type="protein sequence ID" value="COW40524.1"/>
    <property type="molecule type" value="Genomic_DNA"/>
</dbReference>
<evidence type="ECO:0000313" key="3">
    <source>
        <dbReference type="EMBL" id="COW49861.1"/>
    </source>
</evidence>
<accession>A0A655J5M9</accession>
<evidence type="ECO:0000313" key="2">
    <source>
        <dbReference type="EMBL" id="COW40524.1"/>
    </source>
</evidence>
<name>A0A655J5M9_MYCTX</name>
<dbReference type="Proteomes" id="UP000045842">
    <property type="component" value="Unassembled WGS sequence"/>
</dbReference>
<dbReference type="EMBL" id="CSAD01000837">
    <property type="protein sequence ID" value="COW49861.1"/>
    <property type="molecule type" value="Genomic_DNA"/>
</dbReference>
<organism evidence="2 6">
    <name type="scientific">Mycobacterium tuberculosis</name>
    <dbReference type="NCBI Taxonomy" id="1773"/>
    <lineage>
        <taxon>Bacteria</taxon>
        <taxon>Bacillati</taxon>
        <taxon>Actinomycetota</taxon>
        <taxon>Actinomycetes</taxon>
        <taxon>Mycobacteriales</taxon>
        <taxon>Mycobacteriaceae</taxon>
        <taxon>Mycobacterium</taxon>
        <taxon>Mycobacterium tuberculosis complex</taxon>
    </lineage>
</organism>
<evidence type="ECO:0000313" key="1">
    <source>
        <dbReference type="EMBL" id="CFE45364.1"/>
    </source>
</evidence>
<reference evidence="4 5" key="1">
    <citation type="submission" date="2015-03" db="EMBL/GenBank/DDBJ databases">
        <authorList>
            <consortium name="Pathogen Informatics"/>
        </authorList>
    </citation>
    <scope>NUCLEOTIDE SEQUENCE [LARGE SCALE GENOMIC DNA]</scope>
    <source>
        <strain evidence="3 4">G09801536</strain>
        <strain evidence="1 5">G09901357</strain>
        <strain evidence="2 6">P00601463</strain>
    </source>
</reference>